<organism evidence="2 3">
    <name type="scientific">Cephalotus follicularis</name>
    <name type="common">Albany pitcher plant</name>
    <dbReference type="NCBI Taxonomy" id="3775"/>
    <lineage>
        <taxon>Eukaryota</taxon>
        <taxon>Viridiplantae</taxon>
        <taxon>Streptophyta</taxon>
        <taxon>Embryophyta</taxon>
        <taxon>Tracheophyta</taxon>
        <taxon>Spermatophyta</taxon>
        <taxon>Magnoliopsida</taxon>
        <taxon>eudicotyledons</taxon>
        <taxon>Gunneridae</taxon>
        <taxon>Pentapetalae</taxon>
        <taxon>rosids</taxon>
        <taxon>fabids</taxon>
        <taxon>Oxalidales</taxon>
        <taxon>Cephalotaceae</taxon>
        <taxon>Cephalotus</taxon>
    </lineage>
</organism>
<reference evidence="3" key="1">
    <citation type="submission" date="2016-04" db="EMBL/GenBank/DDBJ databases">
        <title>Cephalotus genome sequencing.</title>
        <authorList>
            <person name="Fukushima K."/>
            <person name="Hasebe M."/>
            <person name="Fang X."/>
        </authorList>
    </citation>
    <scope>NUCLEOTIDE SEQUENCE [LARGE SCALE GENOMIC DNA]</scope>
    <source>
        <strain evidence="3">cv. St1</strain>
    </source>
</reference>
<dbReference type="EMBL" id="BDDD01000719">
    <property type="protein sequence ID" value="GAV69414.1"/>
    <property type="molecule type" value="Genomic_DNA"/>
</dbReference>
<dbReference type="Proteomes" id="UP000187406">
    <property type="component" value="Unassembled WGS sequence"/>
</dbReference>
<dbReference type="InParanoid" id="A0A1Q3BNG6"/>
<sequence>EMLDGPSQVCHEMLRMQKATFLHFCDVLKRKGGLENTNNLVVQEVAMFLIIIGKTWDQRAICDRFQNSLETVNRYFRCVMRAVASLAKHIIPPSVDDNVSHIKNNKKYYPWFKDCVGAINGTHISAWILTQNACNFNKEFTSVYSGWEGTANDSRVFLDTLTRLDTNFPWLSPGDCKLN</sequence>
<comment type="caution">
    <text evidence="2">The sequence shown here is derived from an EMBL/GenBank/DDBJ whole genome shotgun (WGS) entry which is preliminary data.</text>
</comment>
<proteinExistence type="predicted"/>
<dbReference type="AlphaFoldDB" id="A0A1Q3BNG6"/>
<dbReference type="InterPro" id="IPR058353">
    <property type="entry name" value="DUF8040"/>
</dbReference>
<feature type="domain" description="DUF8040" evidence="1">
    <location>
        <begin position="1"/>
        <end position="84"/>
    </location>
</feature>
<dbReference type="PANTHER" id="PTHR22930">
    <property type="match status" value="1"/>
</dbReference>
<evidence type="ECO:0000259" key="1">
    <source>
        <dbReference type="Pfam" id="PF26138"/>
    </source>
</evidence>
<gene>
    <name evidence="2" type="ORF">CFOL_v3_12915</name>
</gene>
<protein>
    <recommendedName>
        <fullName evidence="1">DUF8040 domain-containing protein</fullName>
    </recommendedName>
</protein>
<name>A0A1Q3BNG6_CEPFO</name>
<dbReference type="Pfam" id="PF26138">
    <property type="entry name" value="DUF8040"/>
    <property type="match status" value="1"/>
</dbReference>
<feature type="non-terminal residue" evidence="2">
    <location>
        <position position="1"/>
    </location>
</feature>
<evidence type="ECO:0000313" key="3">
    <source>
        <dbReference type="Proteomes" id="UP000187406"/>
    </source>
</evidence>
<dbReference type="InterPro" id="IPR045249">
    <property type="entry name" value="HARBI1-like"/>
</dbReference>
<accession>A0A1Q3BNG6</accession>
<dbReference type="OrthoDB" id="785423at2759"/>
<keyword evidence="3" id="KW-1185">Reference proteome</keyword>
<evidence type="ECO:0000313" key="2">
    <source>
        <dbReference type="EMBL" id="GAV69414.1"/>
    </source>
</evidence>
<dbReference type="PANTHER" id="PTHR22930:SF228">
    <property type="entry name" value="PROTEIN ALP1-LIKE"/>
    <property type="match status" value="1"/>
</dbReference>
<dbReference type="STRING" id="3775.A0A1Q3BNG6"/>